<evidence type="ECO:0000256" key="1">
    <source>
        <dbReference type="SAM" id="MobiDB-lite"/>
    </source>
</evidence>
<feature type="non-terminal residue" evidence="2">
    <location>
        <position position="166"/>
    </location>
</feature>
<sequence>MGAVHVIATLDRVKARPLFEVPLNQYREVAKDGQLQPVHGYATKWHGYGRDWRVLVTYRKGTAEEQREGWEATKKRVLTKVAEWKPGRSQKSVMRRLVQLVPRPFHGVFEYGVEKELMARKDGVMVPRFRPYCRVPTEVEERLRASLGEDGPSSRTWRRRRPRTRS</sequence>
<gene>
    <name evidence="2" type="ORF">B1A_04409</name>
</gene>
<feature type="compositionally biased region" description="Basic residues" evidence="1">
    <location>
        <begin position="156"/>
        <end position="166"/>
    </location>
</feature>
<accession>T1BP17</accession>
<feature type="region of interest" description="Disordered" evidence="1">
    <location>
        <begin position="144"/>
        <end position="166"/>
    </location>
</feature>
<evidence type="ECO:0000313" key="2">
    <source>
        <dbReference type="EMBL" id="EQD74561.1"/>
    </source>
</evidence>
<dbReference type="AlphaFoldDB" id="T1BP17"/>
<name>T1BP17_9ZZZZ</name>
<comment type="caution">
    <text evidence="2">The sequence shown here is derived from an EMBL/GenBank/DDBJ whole genome shotgun (WGS) entry which is preliminary data.</text>
</comment>
<reference evidence="2" key="2">
    <citation type="journal article" date="2014" name="ISME J.">
        <title>Microbial stratification in low pH oxic and suboxic macroscopic growths along an acid mine drainage.</title>
        <authorList>
            <person name="Mendez-Garcia C."/>
            <person name="Mesa V."/>
            <person name="Sprenger R.R."/>
            <person name="Richter M."/>
            <person name="Diez M.S."/>
            <person name="Solano J."/>
            <person name="Bargiela R."/>
            <person name="Golyshina O.V."/>
            <person name="Manteca A."/>
            <person name="Ramos J.L."/>
            <person name="Gallego J.R."/>
            <person name="Llorente I."/>
            <person name="Martins Dos Santos V.A."/>
            <person name="Jensen O.N."/>
            <person name="Pelaez A.I."/>
            <person name="Sanchez J."/>
            <person name="Ferrer M."/>
        </authorList>
    </citation>
    <scope>NUCLEOTIDE SEQUENCE</scope>
</reference>
<organism evidence="2">
    <name type="scientific">mine drainage metagenome</name>
    <dbReference type="NCBI Taxonomy" id="410659"/>
    <lineage>
        <taxon>unclassified sequences</taxon>
        <taxon>metagenomes</taxon>
        <taxon>ecological metagenomes</taxon>
    </lineage>
</organism>
<reference evidence="2" key="1">
    <citation type="submission" date="2013-08" db="EMBL/GenBank/DDBJ databases">
        <authorList>
            <person name="Mendez C."/>
            <person name="Richter M."/>
            <person name="Ferrer M."/>
            <person name="Sanchez J."/>
        </authorList>
    </citation>
    <scope>NUCLEOTIDE SEQUENCE</scope>
</reference>
<proteinExistence type="predicted"/>
<protein>
    <submittedName>
        <fullName evidence="2">Transposase</fullName>
    </submittedName>
</protein>
<dbReference type="EMBL" id="AUZX01003199">
    <property type="protein sequence ID" value="EQD74561.1"/>
    <property type="molecule type" value="Genomic_DNA"/>
</dbReference>